<dbReference type="InterPro" id="IPR038666">
    <property type="entry name" value="SSP1_head-tail_sf"/>
</dbReference>
<protein>
    <submittedName>
        <fullName evidence="1">Head-tail joining protein</fullName>
    </submittedName>
</protein>
<evidence type="ECO:0000313" key="2">
    <source>
        <dbReference type="Proteomes" id="UP000244225"/>
    </source>
</evidence>
<name>A0A2T5YD70_9BACT</name>
<dbReference type="Proteomes" id="UP000244225">
    <property type="component" value="Unassembled WGS sequence"/>
</dbReference>
<evidence type="ECO:0000313" key="1">
    <source>
        <dbReference type="EMBL" id="PTX14454.1"/>
    </source>
</evidence>
<proteinExistence type="predicted"/>
<dbReference type="InterPro" id="IPR008767">
    <property type="entry name" value="Phage_SPP1_head-tail_adaptor"/>
</dbReference>
<dbReference type="RefSeq" id="WP_108213379.1">
    <property type="nucleotide sequence ID" value="NZ_QBKI01000011.1"/>
</dbReference>
<keyword evidence="2" id="KW-1185">Reference proteome</keyword>
<dbReference type="EMBL" id="QBKI01000011">
    <property type="protein sequence ID" value="PTX14454.1"/>
    <property type="molecule type" value="Genomic_DNA"/>
</dbReference>
<accession>A0A2T5YD70</accession>
<sequence>MRPSKAFIIEPSKFRYRVSFFQEASIPDGMGGFTVQLEEVVQTWAAKAEARTSVSYNDLLEIAAGKALEERDIELYIRFRPDFFPAKDIRMKIDNQTYLLTNPGTTIGEPARYVRVVGKLQK</sequence>
<gene>
    <name evidence="1" type="ORF">C8N40_111119</name>
</gene>
<reference evidence="1 2" key="1">
    <citation type="submission" date="2018-04" db="EMBL/GenBank/DDBJ databases">
        <title>Genomic Encyclopedia of Archaeal and Bacterial Type Strains, Phase II (KMG-II): from individual species to whole genera.</title>
        <authorList>
            <person name="Goeker M."/>
        </authorList>
    </citation>
    <scope>NUCLEOTIDE SEQUENCE [LARGE SCALE GENOMIC DNA]</scope>
    <source>
        <strain evidence="1 2">DSM 100162</strain>
    </source>
</reference>
<dbReference type="Pfam" id="PF05521">
    <property type="entry name" value="Phage_HCP"/>
    <property type="match status" value="1"/>
</dbReference>
<dbReference type="AlphaFoldDB" id="A0A2T5YD70"/>
<dbReference type="Gene3D" id="2.40.10.270">
    <property type="entry name" value="Bacteriophage SPP1 head-tail adaptor protein"/>
    <property type="match status" value="1"/>
</dbReference>
<organism evidence="1 2">
    <name type="scientific">Pontibacter mucosus</name>
    <dbReference type="NCBI Taxonomy" id="1649266"/>
    <lineage>
        <taxon>Bacteria</taxon>
        <taxon>Pseudomonadati</taxon>
        <taxon>Bacteroidota</taxon>
        <taxon>Cytophagia</taxon>
        <taxon>Cytophagales</taxon>
        <taxon>Hymenobacteraceae</taxon>
        <taxon>Pontibacter</taxon>
    </lineage>
</organism>
<comment type="caution">
    <text evidence="1">The sequence shown here is derived from an EMBL/GenBank/DDBJ whole genome shotgun (WGS) entry which is preliminary data.</text>
</comment>